<protein>
    <submittedName>
        <fullName evidence="7">Uncharacterized protein</fullName>
    </submittedName>
</protein>
<sequence length="162" mass="17849">MSSSDGRLLTARLTTLLLSPALFTTSLAYSTLLTPRLLESPIPLMLTQWRASYHQGRKSMPPPALAAAASYIYLATRPGLARSKMYCYVAAAVLTVGIIPYTVAVMGRVNRMLERRAVVVERVGRGEVVVKGERKGLEEGEEGRARRKIEGLGEEICRMRIV</sequence>
<feature type="transmembrane region" description="Helical" evidence="6">
    <location>
        <begin position="85"/>
        <end position="106"/>
    </location>
</feature>
<dbReference type="EMBL" id="MU865927">
    <property type="protein sequence ID" value="KAK4451696.1"/>
    <property type="molecule type" value="Genomic_DNA"/>
</dbReference>
<dbReference type="PANTHER" id="PTHR35042:SF1">
    <property type="entry name" value="DUF1772-DOMAIN-CONTAINING PROTEIN"/>
    <property type="match status" value="1"/>
</dbReference>
<evidence type="ECO:0000313" key="7">
    <source>
        <dbReference type="EMBL" id="KAK4451696.1"/>
    </source>
</evidence>
<comment type="subcellular location">
    <subcellularLocation>
        <location evidence="1">Membrane</location>
        <topology evidence="1">Multi-pass membrane protein</topology>
    </subcellularLocation>
</comment>
<evidence type="ECO:0000256" key="4">
    <source>
        <dbReference type="ARBA" id="ARBA00023136"/>
    </source>
</evidence>
<organism evidence="7 8">
    <name type="scientific">Podospora aff. communis PSN243</name>
    <dbReference type="NCBI Taxonomy" id="3040156"/>
    <lineage>
        <taxon>Eukaryota</taxon>
        <taxon>Fungi</taxon>
        <taxon>Dikarya</taxon>
        <taxon>Ascomycota</taxon>
        <taxon>Pezizomycotina</taxon>
        <taxon>Sordariomycetes</taxon>
        <taxon>Sordariomycetidae</taxon>
        <taxon>Sordariales</taxon>
        <taxon>Podosporaceae</taxon>
        <taxon>Podospora</taxon>
    </lineage>
</organism>
<dbReference type="Pfam" id="PF08592">
    <property type="entry name" value="Anthrone_oxy"/>
    <property type="match status" value="1"/>
</dbReference>
<keyword evidence="3 6" id="KW-1133">Transmembrane helix</keyword>
<dbReference type="Proteomes" id="UP001321760">
    <property type="component" value="Unassembled WGS sequence"/>
</dbReference>
<dbReference type="PANTHER" id="PTHR35042">
    <property type="entry name" value="ANTHRONE OXYGENASE ENCC"/>
    <property type="match status" value="1"/>
</dbReference>
<gene>
    <name evidence="7" type="ORF">QBC34DRAFT_51577</name>
</gene>
<name>A0AAV9GVF3_9PEZI</name>
<evidence type="ECO:0000256" key="1">
    <source>
        <dbReference type="ARBA" id="ARBA00004141"/>
    </source>
</evidence>
<reference evidence="7" key="1">
    <citation type="journal article" date="2023" name="Mol. Phylogenet. Evol.">
        <title>Genome-scale phylogeny and comparative genomics of the fungal order Sordariales.</title>
        <authorList>
            <person name="Hensen N."/>
            <person name="Bonometti L."/>
            <person name="Westerberg I."/>
            <person name="Brannstrom I.O."/>
            <person name="Guillou S."/>
            <person name="Cros-Aarteil S."/>
            <person name="Calhoun S."/>
            <person name="Haridas S."/>
            <person name="Kuo A."/>
            <person name="Mondo S."/>
            <person name="Pangilinan J."/>
            <person name="Riley R."/>
            <person name="LaButti K."/>
            <person name="Andreopoulos B."/>
            <person name="Lipzen A."/>
            <person name="Chen C."/>
            <person name="Yan M."/>
            <person name="Daum C."/>
            <person name="Ng V."/>
            <person name="Clum A."/>
            <person name="Steindorff A."/>
            <person name="Ohm R.A."/>
            <person name="Martin F."/>
            <person name="Silar P."/>
            <person name="Natvig D.O."/>
            <person name="Lalanne C."/>
            <person name="Gautier V."/>
            <person name="Ament-Velasquez S.L."/>
            <person name="Kruys A."/>
            <person name="Hutchinson M.I."/>
            <person name="Powell A.J."/>
            <person name="Barry K."/>
            <person name="Miller A.N."/>
            <person name="Grigoriev I.V."/>
            <person name="Debuchy R."/>
            <person name="Gladieux P."/>
            <person name="Hiltunen Thoren M."/>
            <person name="Johannesson H."/>
        </authorList>
    </citation>
    <scope>NUCLEOTIDE SEQUENCE</scope>
    <source>
        <strain evidence="7">PSN243</strain>
    </source>
</reference>
<evidence type="ECO:0000256" key="3">
    <source>
        <dbReference type="ARBA" id="ARBA00022989"/>
    </source>
</evidence>
<keyword evidence="2 6" id="KW-0812">Transmembrane</keyword>
<comment type="similarity">
    <text evidence="5">Belongs to the anthrone oxygenase family.</text>
</comment>
<dbReference type="GO" id="GO:0016020">
    <property type="term" value="C:membrane"/>
    <property type="evidence" value="ECO:0007669"/>
    <property type="project" value="UniProtKB-SubCell"/>
</dbReference>
<comment type="caution">
    <text evidence="7">The sequence shown here is derived from an EMBL/GenBank/DDBJ whole genome shotgun (WGS) entry which is preliminary data.</text>
</comment>
<dbReference type="InterPro" id="IPR013901">
    <property type="entry name" value="Anthrone_oxy"/>
</dbReference>
<accession>A0AAV9GVF3</accession>
<evidence type="ECO:0000256" key="5">
    <source>
        <dbReference type="ARBA" id="ARBA00034313"/>
    </source>
</evidence>
<keyword evidence="4 6" id="KW-0472">Membrane</keyword>
<keyword evidence="8" id="KW-1185">Reference proteome</keyword>
<evidence type="ECO:0000313" key="8">
    <source>
        <dbReference type="Proteomes" id="UP001321760"/>
    </source>
</evidence>
<reference evidence="7" key="2">
    <citation type="submission" date="2023-05" db="EMBL/GenBank/DDBJ databases">
        <authorList>
            <consortium name="Lawrence Berkeley National Laboratory"/>
            <person name="Steindorff A."/>
            <person name="Hensen N."/>
            <person name="Bonometti L."/>
            <person name="Westerberg I."/>
            <person name="Brannstrom I.O."/>
            <person name="Guillou S."/>
            <person name="Cros-Aarteil S."/>
            <person name="Calhoun S."/>
            <person name="Haridas S."/>
            <person name="Kuo A."/>
            <person name="Mondo S."/>
            <person name="Pangilinan J."/>
            <person name="Riley R."/>
            <person name="Labutti K."/>
            <person name="Andreopoulos B."/>
            <person name="Lipzen A."/>
            <person name="Chen C."/>
            <person name="Yanf M."/>
            <person name="Daum C."/>
            <person name="Ng V."/>
            <person name="Clum A."/>
            <person name="Ohm R."/>
            <person name="Martin F."/>
            <person name="Silar P."/>
            <person name="Natvig D."/>
            <person name="Lalanne C."/>
            <person name="Gautier V."/>
            <person name="Ament-Velasquez S.L."/>
            <person name="Kruys A."/>
            <person name="Hutchinson M.I."/>
            <person name="Powell A.J."/>
            <person name="Barry K."/>
            <person name="Miller A.N."/>
            <person name="Grigoriev I.V."/>
            <person name="Debuchy R."/>
            <person name="Gladieux P."/>
            <person name="Thoren M.H."/>
            <person name="Johannesson H."/>
        </authorList>
    </citation>
    <scope>NUCLEOTIDE SEQUENCE</scope>
    <source>
        <strain evidence="7">PSN243</strain>
    </source>
</reference>
<proteinExistence type="inferred from homology"/>
<evidence type="ECO:0000256" key="6">
    <source>
        <dbReference type="SAM" id="Phobius"/>
    </source>
</evidence>
<dbReference type="AlphaFoldDB" id="A0AAV9GVF3"/>
<evidence type="ECO:0000256" key="2">
    <source>
        <dbReference type="ARBA" id="ARBA00022692"/>
    </source>
</evidence>